<sequence length="164" mass="17853">MDDTHSALLSSGKSNPDQCGPVGRNQRKTRTIQGEGAYVKSPHRVEAPARPQRLGPLHPSTSIVKHAAGIARGRSSSGTALVAYRMHPAELQRRARPQHRAHRAVHAPSTQGAPLRLARNGAHRRYARGTPAYMHGIGATVVAVLKTAPDSQWVQSRRRPRTHS</sequence>
<organism evidence="2 3">
    <name type="scientific">Collinsella stercoris DSM 13279</name>
    <dbReference type="NCBI Taxonomy" id="445975"/>
    <lineage>
        <taxon>Bacteria</taxon>
        <taxon>Bacillati</taxon>
        <taxon>Actinomycetota</taxon>
        <taxon>Coriobacteriia</taxon>
        <taxon>Coriobacteriales</taxon>
        <taxon>Coriobacteriaceae</taxon>
        <taxon>Collinsella</taxon>
    </lineage>
</organism>
<reference evidence="2 3" key="2">
    <citation type="submission" date="2008-10" db="EMBL/GenBank/DDBJ databases">
        <authorList>
            <person name="Fulton L."/>
            <person name="Clifton S."/>
            <person name="Fulton B."/>
            <person name="Xu J."/>
            <person name="Minx P."/>
            <person name="Pepin K.H."/>
            <person name="Johnson M."/>
            <person name="Thiruvilangam P."/>
            <person name="Bhonagiri V."/>
            <person name="Nash W.E."/>
            <person name="Mardis E.R."/>
            <person name="Wilson R.K."/>
        </authorList>
    </citation>
    <scope>NUCLEOTIDE SEQUENCE [LARGE SCALE GENOMIC DNA]</scope>
    <source>
        <strain evidence="2 3">DSM 13279</strain>
    </source>
</reference>
<keyword evidence="3" id="KW-1185">Reference proteome</keyword>
<name>B6G8X5_9ACTN</name>
<gene>
    <name evidence="2" type="ORF">COLSTE_00517</name>
</gene>
<protein>
    <submittedName>
        <fullName evidence="2">Uncharacterized protein</fullName>
    </submittedName>
</protein>
<comment type="caution">
    <text evidence="2">The sequence shown here is derived from an EMBL/GenBank/DDBJ whole genome shotgun (WGS) entry which is preliminary data.</text>
</comment>
<feature type="region of interest" description="Disordered" evidence="1">
    <location>
        <begin position="1"/>
        <end position="59"/>
    </location>
</feature>
<dbReference type="AlphaFoldDB" id="B6G8X5"/>
<reference evidence="2 3" key="1">
    <citation type="submission" date="2008-10" db="EMBL/GenBank/DDBJ databases">
        <title>Draft genome sequence of Collinsella stercoris (DSM 13279).</title>
        <authorList>
            <person name="Sudarsanam P."/>
            <person name="Ley R."/>
            <person name="Guruge J."/>
            <person name="Turnbaugh P.J."/>
            <person name="Mahowald M."/>
            <person name="Liep D."/>
            <person name="Gordon J."/>
        </authorList>
    </citation>
    <scope>NUCLEOTIDE SEQUENCE [LARGE SCALE GENOMIC DNA]</scope>
    <source>
        <strain evidence="2 3">DSM 13279</strain>
    </source>
</reference>
<feature type="compositionally biased region" description="Polar residues" evidence="1">
    <location>
        <begin position="7"/>
        <end position="17"/>
    </location>
</feature>
<dbReference type="EMBL" id="ABXJ01000029">
    <property type="protein sequence ID" value="EEA91263.1"/>
    <property type="molecule type" value="Genomic_DNA"/>
</dbReference>
<dbReference type="Proteomes" id="UP000003560">
    <property type="component" value="Unassembled WGS sequence"/>
</dbReference>
<accession>B6G8X5</accession>
<dbReference type="HOGENOM" id="CLU_1616195_0_0_11"/>
<evidence type="ECO:0000256" key="1">
    <source>
        <dbReference type="SAM" id="MobiDB-lite"/>
    </source>
</evidence>
<evidence type="ECO:0000313" key="3">
    <source>
        <dbReference type="Proteomes" id="UP000003560"/>
    </source>
</evidence>
<proteinExistence type="predicted"/>
<evidence type="ECO:0000313" key="2">
    <source>
        <dbReference type="EMBL" id="EEA91263.1"/>
    </source>
</evidence>